<name>A0AAW2AZS6_CULAL</name>
<keyword evidence="1" id="KW-0732">Signal</keyword>
<accession>A0AAW2AZS6</accession>
<evidence type="ECO:0000313" key="2">
    <source>
        <dbReference type="EMBL" id="KAK9978568.1"/>
    </source>
</evidence>
<sequence length="407" mass="47409">MAHLCTSLVLLCFFCSVWPFEWLIHFTYLGTKCEEDCKLVGHEYKCKSTDKDGNTWSMYCSPETNTDYWGRGCGQCGKGGGRYYYCKTGLFSWGYCGLVTDRNIYYGSKTGAMCHDNCYRTHHGKFWCDTAQGKDYCSPFLYTDYKVNLCREDSPCRKRGQNYNWCYLEEGDWGHCGPVEPKIFLHRSKDDHFCVDECRYHESDDYYWCHTAKGWDYCSPDVDVTYKNKPCRSDHSCDLHGKSYNWCWTSGSDYDYCGPVVSGECTYDTSQNRNRGDLKNRKLICTQVDRANKTITNFTAEPASFDITDGSQWKSEAQILIRRWDNAYLVDHGHSNLIYSDNLRIDMKGIIKINNQSYYDLRIHVKLGPGRSPTVSQIIVPRGIPDRYMRRAFLESFRHRARVFVDV</sequence>
<dbReference type="PANTHER" id="PTHR34261:SF1">
    <property type="entry name" value="TUBULIN POLYMERIZATION-PROMOTING PROTEIN"/>
    <property type="match status" value="1"/>
</dbReference>
<dbReference type="AlphaFoldDB" id="A0AAW2AZS6"/>
<dbReference type="InterPro" id="IPR053358">
    <property type="entry name" value="Diff-assoc_signaling"/>
</dbReference>
<gene>
    <name evidence="2" type="ORF">ABG768_020313</name>
</gene>
<protein>
    <submittedName>
        <fullName evidence="2">Uncharacterized protein</fullName>
    </submittedName>
</protein>
<keyword evidence="3" id="KW-1185">Reference proteome</keyword>
<proteinExistence type="predicted"/>
<organism evidence="2 3">
    <name type="scientific">Culter alburnus</name>
    <name type="common">Topmouth culter</name>
    <dbReference type="NCBI Taxonomy" id="194366"/>
    <lineage>
        <taxon>Eukaryota</taxon>
        <taxon>Metazoa</taxon>
        <taxon>Chordata</taxon>
        <taxon>Craniata</taxon>
        <taxon>Vertebrata</taxon>
        <taxon>Euteleostomi</taxon>
        <taxon>Actinopterygii</taxon>
        <taxon>Neopterygii</taxon>
        <taxon>Teleostei</taxon>
        <taxon>Ostariophysi</taxon>
        <taxon>Cypriniformes</taxon>
        <taxon>Xenocyprididae</taxon>
        <taxon>Xenocypridinae</taxon>
        <taxon>Culter</taxon>
    </lineage>
</organism>
<reference evidence="2 3" key="1">
    <citation type="submission" date="2024-05" db="EMBL/GenBank/DDBJ databases">
        <title>A high-quality chromosomal-level genome assembly of Topmouth culter (Culter alburnus).</title>
        <authorList>
            <person name="Zhao H."/>
        </authorList>
    </citation>
    <scope>NUCLEOTIDE SEQUENCE [LARGE SCALE GENOMIC DNA]</scope>
    <source>
        <strain evidence="2">CATC2023</strain>
        <tissue evidence="2">Muscle</tissue>
    </source>
</reference>
<feature type="signal peptide" evidence="1">
    <location>
        <begin position="1"/>
        <end position="19"/>
    </location>
</feature>
<evidence type="ECO:0000313" key="3">
    <source>
        <dbReference type="Proteomes" id="UP001479290"/>
    </source>
</evidence>
<dbReference type="EMBL" id="JAWDJR010000003">
    <property type="protein sequence ID" value="KAK9978568.1"/>
    <property type="molecule type" value="Genomic_DNA"/>
</dbReference>
<dbReference type="PANTHER" id="PTHR34261">
    <property type="entry name" value="APC REGULATOR OF WNT-SIGNALING PATHWAY-RELATED"/>
    <property type="match status" value="1"/>
</dbReference>
<comment type="caution">
    <text evidence="2">The sequence shown here is derived from an EMBL/GenBank/DDBJ whole genome shotgun (WGS) entry which is preliminary data.</text>
</comment>
<feature type="chain" id="PRO_5043946206" evidence="1">
    <location>
        <begin position="20"/>
        <end position="407"/>
    </location>
</feature>
<dbReference type="Proteomes" id="UP001479290">
    <property type="component" value="Unassembled WGS sequence"/>
</dbReference>
<evidence type="ECO:0000256" key="1">
    <source>
        <dbReference type="SAM" id="SignalP"/>
    </source>
</evidence>